<name>A0ABV4QS06_9ACTN</name>
<reference evidence="10 11" key="1">
    <citation type="submission" date="2023-11" db="EMBL/GenBank/DDBJ databases">
        <title>Actinomadura monticuli sp. nov., isolated from volcanic ash.</title>
        <authorList>
            <person name="Lee S.D."/>
            <person name="Yang H."/>
            <person name="Kim I.S."/>
        </authorList>
    </citation>
    <scope>NUCLEOTIDE SEQUENCE [LARGE SCALE GENOMIC DNA]</scope>
    <source>
        <strain evidence="10 11">DSM 45346</strain>
    </source>
</reference>
<feature type="transmembrane region" description="Helical" evidence="9">
    <location>
        <begin position="244"/>
        <end position="273"/>
    </location>
</feature>
<dbReference type="InterPro" id="IPR052157">
    <property type="entry name" value="BCAA_transport_permease"/>
</dbReference>
<evidence type="ECO:0000313" key="10">
    <source>
        <dbReference type="EMBL" id="MFA1553360.1"/>
    </source>
</evidence>
<keyword evidence="11" id="KW-1185">Reference proteome</keyword>
<evidence type="ECO:0000256" key="6">
    <source>
        <dbReference type="ARBA" id="ARBA00022989"/>
    </source>
</evidence>
<keyword evidence="6 9" id="KW-1133">Transmembrane helix</keyword>
<dbReference type="Pfam" id="PF02653">
    <property type="entry name" value="BPD_transp_2"/>
    <property type="match status" value="1"/>
</dbReference>
<evidence type="ECO:0000256" key="5">
    <source>
        <dbReference type="ARBA" id="ARBA00022970"/>
    </source>
</evidence>
<organism evidence="10 11">
    <name type="scientific">Actinomadura chokoriensis</name>
    <dbReference type="NCBI Taxonomy" id="454156"/>
    <lineage>
        <taxon>Bacteria</taxon>
        <taxon>Bacillati</taxon>
        <taxon>Actinomycetota</taxon>
        <taxon>Actinomycetes</taxon>
        <taxon>Streptosporangiales</taxon>
        <taxon>Thermomonosporaceae</taxon>
        <taxon>Actinomadura</taxon>
    </lineage>
</organism>
<evidence type="ECO:0000256" key="2">
    <source>
        <dbReference type="ARBA" id="ARBA00022448"/>
    </source>
</evidence>
<feature type="transmembrane region" description="Helical" evidence="9">
    <location>
        <begin position="115"/>
        <end position="135"/>
    </location>
</feature>
<feature type="transmembrane region" description="Helical" evidence="9">
    <location>
        <begin position="212"/>
        <end position="232"/>
    </location>
</feature>
<evidence type="ECO:0000256" key="3">
    <source>
        <dbReference type="ARBA" id="ARBA00022475"/>
    </source>
</evidence>
<evidence type="ECO:0000256" key="1">
    <source>
        <dbReference type="ARBA" id="ARBA00004651"/>
    </source>
</evidence>
<comment type="caution">
    <text evidence="10">The sequence shown here is derived from an EMBL/GenBank/DDBJ whole genome shotgun (WGS) entry which is preliminary data.</text>
</comment>
<gene>
    <name evidence="10" type="ORF">SM436_06615</name>
</gene>
<keyword evidence="3" id="KW-1003">Cell membrane</keyword>
<keyword evidence="5" id="KW-0029">Amino-acid transport</keyword>
<keyword evidence="2" id="KW-0813">Transport</keyword>
<keyword evidence="7 9" id="KW-0472">Membrane</keyword>
<dbReference type="InterPro" id="IPR001851">
    <property type="entry name" value="ABC_transp_permease"/>
</dbReference>
<feature type="transmembrane region" description="Helical" evidence="9">
    <location>
        <begin position="57"/>
        <end position="77"/>
    </location>
</feature>
<evidence type="ECO:0000256" key="8">
    <source>
        <dbReference type="ARBA" id="ARBA00037998"/>
    </source>
</evidence>
<dbReference type="EMBL" id="JAXCEH010000003">
    <property type="protein sequence ID" value="MFA1553360.1"/>
    <property type="molecule type" value="Genomic_DNA"/>
</dbReference>
<evidence type="ECO:0000313" key="11">
    <source>
        <dbReference type="Proteomes" id="UP001569904"/>
    </source>
</evidence>
<proteinExistence type="inferred from homology"/>
<feature type="transmembrane region" description="Helical" evidence="9">
    <location>
        <begin position="155"/>
        <end position="180"/>
    </location>
</feature>
<dbReference type="RefSeq" id="WP_371939756.1">
    <property type="nucleotide sequence ID" value="NZ_JAXCEH010000003.1"/>
</dbReference>
<evidence type="ECO:0000256" key="7">
    <source>
        <dbReference type="ARBA" id="ARBA00023136"/>
    </source>
</evidence>
<comment type="similarity">
    <text evidence="8">Belongs to the binding-protein-dependent transport system permease family. LivHM subfamily.</text>
</comment>
<dbReference type="PANTHER" id="PTHR11795:SF451">
    <property type="entry name" value="ABC TRANSPORTER PERMEASE PROTEIN"/>
    <property type="match status" value="1"/>
</dbReference>
<evidence type="ECO:0000256" key="9">
    <source>
        <dbReference type="SAM" id="Phobius"/>
    </source>
</evidence>
<dbReference type="CDD" id="cd06582">
    <property type="entry name" value="TM_PBP1_LivH_like"/>
    <property type="match status" value="1"/>
</dbReference>
<dbReference type="Proteomes" id="UP001569904">
    <property type="component" value="Unassembled WGS sequence"/>
</dbReference>
<comment type="subcellular location">
    <subcellularLocation>
        <location evidence="1">Cell membrane</location>
        <topology evidence="1">Multi-pass membrane protein</topology>
    </subcellularLocation>
</comment>
<feature type="transmembrane region" description="Helical" evidence="9">
    <location>
        <begin position="279"/>
        <end position="300"/>
    </location>
</feature>
<evidence type="ECO:0000256" key="4">
    <source>
        <dbReference type="ARBA" id="ARBA00022692"/>
    </source>
</evidence>
<keyword evidence="4 9" id="KW-0812">Transmembrane</keyword>
<sequence>MVPQLRDRGGCAPRSRRRRGSDVVSVVAQAVEGTIVTGSIYGLVGVGFALLFRASKVLSFAQGGFMLLGAFLFYSLVRDGDRPFPLAALITMITVAAFSALVYVLIFARVAAREAFATSVATIGLAGVLQAAVGIKYGTAPLSLPDVVSTRAYRVLGAVVPVADIVAVAMAAAVVAVLVLMLRYTQLGLRMAAVADNATLAVHLGVSSARVATVAWALAGGTAALAGIAFSLRSSVDPVGVANVGLFAFPAIILGGLGSVGGALVGGVMLAGIQNAVRIGIGSAWVDLFSFAIMLAFLFFRPSGLFGKAEVVRL</sequence>
<protein>
    <submittedName>
        <fullName evidence="10">Branched-chain amino acid ABC transporter permease</fullName>
    </submittedName>
</protein>
<accession>A0ABV4QS06</accession>
<feature type="transmembrane region" description="Helical" evidence="9">
    <location>
        <begin position="26"/>
        <end position="50"/>
    </location>
</feature>
<dbReference type="PANTHER" id="PTHR11795">
    <property type="entry name" value="BRANCHED-CHAIN AMINO ACID TRANSPORT SYSTEM PERMEASE PROTEIN LIVH"/>
    <property type="match status" value="1"/>
</dbReference>
<feature type="transmembrane region" description="Helical" evidence="9">
    <location>
        <begin position="83"/>
        <end position="108"/>
    </location>
</feature>